<evidence type="ECO:0000256" key="5">
    <source>
        <dbReference type="ARBA" id="ARBA00023004"/>
    </source>
</evidence>
<dbReference type="InterPro" id="IPR017972">
    <property type="entry name" value="Cyt_P450_CS"/>
</dbReference>
<keyword evidence="6" id="KW-0349">Heme</keyword>
<evidence type="ECO:0000313" key="7">
    <source>
        <dbReference type="EMBL" id="KAH7025598.1"/>
    </source>
</evidence>
<keyword evidence="5 6" id="KW-0408">Iron</keyword>
<comment type="caution">
    <text evidence="7">The sequence shown here is derived from an EMBL/GenBank/DDBJ whole genome shotgun (WGS) entry which is preliminary data.</text>
</comment>
<keyword evidence="3 6" id="KW-0479">Metal-binding</keyword>
<sequence length="503" mass="56492">MSSIVGAVLLLAICVWVLRIILRGLTGPLSKVPGPWYLRFTALPLKLATIKGRQIYFIEALHQKYGDTVVVAPNQLDTRDPYMFREVHRHGNGFRKSNWYKLFAGYYDANEGNYSLFLLTDPKLHAIRRKLMARAFSKSEIRKNWEEEIKRKVEFAVTRMQQDASADPNGEVDIQKWWVLMAADVSSMITFGESFNSLQAGEKDIFLEAIERIGKINGICAEFPILNALKNVPLPFVRKFFSIQSSAMEFANRTVENSRKHGTTGAGNIFTGILAEAEKSESYLSDIVLTREARSLIIAGTDTTAISLTSLVWCVLSRPQLHQNILDELREAKQARSTSGDDGMGEELSDEQLEQLPILNAAISETLRLYGAAPGALPRIPVQGGVTIGGLYVPDSVTVSTQAWSLHRHPGLWENPEDFDIQRWLRSAEMPEATKISFNPFGAGGRVCLGRHIADMELRYAAAMFFTRYPEAKLAPSTNCDTMRPEYFFTIFPRTRQCPVKLC</sequence>
<dbReference type="InterPro" id="IPR050121">
    <property type="entry name" value="Cytochrome_P450_monoxygenase"/>
</dbReference>
<gene>
    <name evidence="7" type="ORF">B0J12DRAFT_722143</name>
</gene>
<comment type="similarity">
    <text evidence="2 6">Belongs to the cytochrome P450 family.</text>
</comment>
<evidence type="ECO:0000256" key="4">
    <source>
        <dbReference type="ARBA" id="ARBA00023002"/>
    </source>
</evidence>
<reference evidence="7 8" key="1">
    <citation type="journal article" date="2021" name="Nat. Commun.">
        <title>Genetic determinants of endophytism in the Arabidopsis root mycobiome.</title>
        <authorList>
            <person name="Mesny F."/>
            <person name="Miyauchi S."/>
            <person name="Thiergart T."/>
            <person name="Pickel B."/>
            <person name="Atanasova L."/>
            <person name="Karlsson M."/>
            <person name="Huettel B."/>
            <person name="Barry K.W."/>
            <person name="Haridas S."/>
            <person name="Chen C."/>
            <person name="Bauer D."/>
            <person name="Andreopoulos W."/>
            <person name="Pangilinan J."/>
            <person name="LaButti K."/>
            <person name="Riley R."/>
            <person name="Lipzen A."/>
            <person name="Clum A."/>
            <person name="Drula E."/>
            <person name="Henrissat B."/>
            <person name="Kohler A."/>
            <person name="Grigoriev I.V."/>
            <person name="Martin F.M."/>
            <person name="Hacquard S."/>
        </authorList>
    </citation>
    <scope>NUCLEOTIDE SEQUENCE [LARGE SCALE GENOMIC DNA]</scope>
    <source>
        <strain evidence="7 8">MPI-SDFR-AT-0080</strain>
    </source>
</reference>
<evidence type="ECO:0000313" key="8">
    <source>
        <dbReference type="Proteomes" id="UP000774617"/>
    </source>
</evidence>
<name>A0ABQ8FWD1_9PEZI</name>
<dbReference type="InterPro" id="IPR001128">
    <property type="entry name" value="Cyt_P450"/>
</dbReference>
<proteinExistence type="inferred from homology"/>
<dbReference type="PRINTS" id="PR00463">
    <property type="entry name" value="EP450I"/>
</dbReference>
<dbReference type="InterPro" id="IPR036396">
    <property type="entry name" value="Cyt_P450_sf"/>
</dbReference>
<dbReference type="PANTHER" id="PTHR24305">
    <property type="entry name" value="CYTOCHROME P450"/>
    <property type="match status" value="1"/>
</dbReference>
<comment type="cofactor">
    <cofactor evidence="1">
        <name>heme</name>
        <dbReference type="ChEBI" id="CHEBI:30413"/>
    </cofactor>
</comment>
<evidence type="ECO:0000256" key="3">
    <source>
        <dbReference type="ARBA" id="ARBA00022723"/>
    </source>
</evidence>
<evidence type="ECO:0000256" key="1">
    <source>
        <dbReference type="ARBA" id="ARBA00001971"/>
    </source>
</evidence>
<protein>
    <submittedName>
        <fullName evidence="7">Cytochrome P450 monooxygenase</fullName>
    </submittedName>
</protein>
<dbReference type="EMBL" id="JAGTJR010000057">
    <property type="protein sequence ID" value="KAH7025598.1"/>
    <property type="molecule type" value="Genomic_DNA"/>
</dbReference>
<dbReference type="PROSITE" id="PS00086">
    <property type="entry name" value="CYTOCHROME_P450"/>
    <property type="match status" value="1"/>
</dbReference>
<dbReference type="Proteomes" id="UP000774617">
    <property type="component" value="Unassembled WGS sequence"/>
</dbReference>
<dbReference type="Pfam" id="PF00067">
    <property type="entry name" value="p450"/>
    <property type="match status" value="1"/>
</dbReference>
<evidence type="ECO:0000256" key="6">
    <source>
        <dbReference type="RuleBase" id="RU000461"/>
    </source>
</evidence>
<keyword evidence="4 6" id="KW-0560">Oxidoreductase</keyword>
<evidence type="ECO:0000256" key="2">
    <source>
        <dbReference type="ARBA" id="ARBA00010617"/>
    </source>
</evidence>
<dbReference type="PANTHER" id="PTHR24305:SF96">
    <property type="entry name" value="CYTOCHROME P450 MONOOXYGENASE STCB-RELATED"/>
    <property type="match status" value="1"/>
</dbReference>
<dbReference type="SUPFAM" id="SSF48264">
    <property type="entry name" value="Cytochrome P450"/>
    <property type="match status" value="1"/>
</dbReference>
<dbReference type="Gene3D" id="1.10.630.10">
    <property type="entry name" value="Cytochrome P450"/>
    <property type="match status" value="1"/>
</dbReference>
<dbReference type="PRINTS" id="PR00385">
    <property type="entry name" value="P450"/>
</dbReference>
<keyword evidence="6 7" id="KW-0503">Monooxygenase</keyword>
<accession>A0ABQ8FWD1</accession>
<organism evidence="7 8">
    <name type="scientific">Macrophomina phaseolina</name>
    <dbReference type="NCBI Taxonomy" id="35725"/>
    <lineage>
        <taxon>Eukaryota</taxon>
        <taxon>Fungi</taxon>
        <taxon>Dikarya</taxon>
        <taxon>Ascomycota</taxon>
        <taxon>Pezizomycotina</taxon>
        <taxon>Dothideomycetes</taxon>
        <taxon>Dothideomycetes incertae sedis</taxon>
        <taxon>Botryosphaeriales</taxon>
        <taxon>Botryosphaeriaceae</taxon>
        <taxon>Macrophomina</taxon>
    </lineage>
</organism>
<dbReference type="InterPro" id="IPR002401">
    <property type="entry name" value="Cyt_P450_E_grp-I"/>
</dbReference>
<keyword evidence="8" id="KW-1185">Reference proteome</keyword>
<dbReference type="GO" id="GO:0004497">
    <property type="term" value="F:monooxygenase activity"/>
    <property type="evidence" value="ECO:0007669"/>
    <property type="project" value="UniProtKB-KW"/>
</dbReference>